<dbReference type="Proteomes" id="UP001150728">
    <property type="component" value="Unassembled WGS sequence"/>
</dbReference>
<comment type="caution">
    <text evidence="1">The sequence shown here is derived from an EMBL/GenBank/DDBJ whole genome shotgun (WGS) entry which is preliminary data.</text>
</comment>
<proteinExistence type="predicted"/>
<sequence length="60" mass="6578">MKSHFSSRVVREANALLVASGARMEISLPRELASVVTNSRKTRSELKAAFAAAYSRLRKG</sequence>
<dbReference type="RefSeq" id="WP_137164507.1">
    <property type="nucleotide sequence ID" value="NZ_CP127872.1"/>
</dbReference>
<name>A0A9X4CX15_9PSED</name>
<dbReference type="EMBL" id="JANIAM010000014">
    <property type="protein sequence ID" value="MDD2113622.1"/>
    <property type="molecule type" value="Genomic_DNA"/>
</dbReference>
<gene>
    <name evidence="1" type="ORF">NP533_04385</name>
    <name evidence="2" type="ORF">NP554_17750</name>
</gene>
<protein>
    <submittedName>
        <fullName evidence="1">Uncharacterized protein</fullName>
    </submittedName>
</protein>
<evidence type="ECO:0000313" key="2">
    <source>
        <dbReference type="EMBL" id="MDD2113622.1"/>
    </source>
</evidence>
<dbReference type="EMBL" id="JANIAN010000003">
    <property type="protein sequence ID" value="MDD2105439.1"/>
    <property type="molecule type" value="Genomic_DNA"/>
</dbReference>
<dbReference type="AlphaFoldDB" id="A0A9X4CX15"/>
<evidence type="ECO:0000313" key="1">
    <source>
        <dbReference type="EMBL" id="MDD2105439.1"/>
    </source>
</evidence>
<organism evidence="1 3">
    <name type="scientific">Pseudomonas asiatica</name>
    <dbReference type="NCBI Taxonomy" id="2219225"/>
    <lineage>
        <taxon>Bacteria</taxon>
        <taxon>Pseudomonadati</taxon>
        <taxon>Pseudomonadota</taxon>
        <taxon>Gammaproteobacteria</taxon>
        <taxon>Pseudomonadales</taxon>
        <taxon>Pseudomonadaceae</taxon>
        <taxon>Pseudomonas</taxon>
    </lineage>
</organism>
<accession>A0A9X4CX15</accession>
<evidence type="ECO:0000313" key="3">
    <source>
        <dbReference type="Proteomes" id="UP001150678"/>
    </source>
</evidence>
<reference evidence="1" key="1">
    <citation type="submission" date="2022-07" db="EMBL/GenBank/DDBJ databases">
        <title>Multi-strain Analysis of Pseudomonas putida Reveals Metabolic and Genetic Diversity.</title>
        <authorList>
            <person name="Monk J.M."/>
        </authorList>
    </citation>
    <scope>NUCLEOTIDE SEQUENCE</scope>
    <source>
        <strain evidence="1">17514</strain>
        <strain evidence="2">17633</strain>
    </source>
</reference>
<dbReference type="Proteomes" id="UP001150678">
    <property type="component" value="Unassembled WGS sequence"/>
</dbReference>